<evidence type="ECO:0000256" key="2">
    <source>
        <dbReference type="ARBA" id="ARBA00012513"/>
    </source>
</evidence>
<comment type="similarity">
    <text evidence="1">Belongs to the protein kinase superfamily. AGC Ser/Thr protein kinase family.</text>
</comment>
<feature type="region of interest" description="Disordered" evidence="11">
    <location>
        <begin position="214"/>
        <end position="264"/>
    </location>
</feature>
<feature type="region of interest" description="Disordered" evidence="11">
    <location>
        <begin position="1"/>
        <end position="73"/>
    </location>
</feature>
<dbReference type="SUPFAM" id="SSF56112">
    <property type="entry name" value="Protein kinase-like (PK-like)"/>
    <property type="match status" value="1"/>
</dbReference>
<dbReference type="PROSITE" id="PS50011">
    <property type="entry name" value="PROTEIN_KINASE_DOM"/>
    <property type="match status" value="1"/>
</dbReference>
<feature type="region of interest" description="Disordered" evidence="11">
    <location>
        <begin position="294"/>
        <end position="327"/>
    </location>
</feature>
<reference evidence="13 14" key="1">
    <citation type="submission" date="2024-03" db="EMBL/GenBank/DDBJ databases">
        <authorList>
            <consortium name="ELIXIR-Norway"/>
            <consortium name="Elixir Norway"/>
        </authorList>
    </citation>
    <scope>NUCLEOTIDE SEQUENCE [LARGE SCALE GENOMIC DNA]</scope>
</reference>
<dbReference type="Pfam" id="PF00069">
    <property type="entry name" value="Pkinase"/>
    <property type="match status" value="2"/>
</dbReference>
<evidence type="ECO:0000256" key="11">
    <source>
        <dbReference type="SAM" id="MobiDB-lite"/>
    </source>
</evidence>
<feature type="compositionally biased region" description="Polar residues" evidence="11">
    <location>
        <begin position="795"/>
        <end position="813"/>
    </location>
</feature>
<evidence type="ECO:0000259" key="12">
    <source>
        <dbReference type="PROSITE" id="PS50011"/>
    </source>
</evidence>
<dbReference type="CDD" id="cd05574">
    <property type="entry name" value="STKc_phototropin_like"/>
    <property type="match status" value="1"/>
</dbReference>
<keyword evidence="5" id="KW-0547">Nucleotide-binding</keyword>
<dbReference type="InterPro" id="IPR011009">
    <property type="entry name" value="Kinase-like_dom_sf"/>
</dbReference>
<feature type="compositionally biased region" description="Polar residues" evidence="11">
    <location>
        <begin position="236"/>
        <end position="264"/>
    </location>
</feature>
<feature type="region of interest" description="Disordered" evidence="11">
    <location>
        <begin position="362"/>
        <end position="391"/>
    </location>
</feature>
<evidence type="ECO:0000313" key="13">
    <source>
        <dbReference type="EMBL" id="CAK9857034.1"/>
    </source>
</evidence>
<keyword evidence="4" id="KW-0808">Transferase</keyword>
<evidence type="ECO:0000256" key="5">
    <source>
        <dbReference type="ARBA" id="ARBA00022741"/>
    </source>
</evidence>
<gene>
    <name evidence="13" type="ORF">CSSPJE1EN2_LOCUS29</name>
</gene>
<feature type="domain" description="Protein kinase" evidence="12">
    <location>
        <begin position="413"/>
        <end position="769"/>
    </location>
</feature>
<dbReference type="PROSITE" id="PS00108">
    <property type="entry name" value="PROTEIN_KINASE_ST"/>
    <property type="match status" value="1"/>
</dbReference>
<evidence type="ECO:0000256" key="4">
    <source>
        <dbReference type="ARBA" id="ARBA00022679"/>
    </source>
</evidence>
<feature type="compositionally biased region" description="Low complexity" evidence="11">
    <location>
        <begin position="364"/>
        <end position="378"/>
    </location>
</feature>
<proteinExistence type="inferred from homology"/>
<dbReference type="EMBL" id="OZ023702">
    <property type="protein sequence ID" value="CAK9857034.1"/>
    <property type="molecule type" value="Genomic_DNA"/>
</dbReference>
<evidence type="ECO:0000313" key="14">
    <source>
        <dbReference type="Proteomes" id="UP001497522"/>
    </source>
</evidence>
<evidence type="ECO:0000256" key="3">
    <source>
        <dbReference type="ARBA" id="ARBA00022527"/>
    </source>
</evidence>
<evidence type="ECO:0000256" key="1">
    <source>
        <dbReference type="ARBA" id="ARBA00009903"/>
    </source>
</evidence>
<feature type="compositionally biased region" description="Basic and acidic residues" evidence="11">
    <location>
        <begin position="53"/>
        <end position="67"/>
    </location>
</feature>
<dbReference type="PANTHER" id="PTHR45637">
    <property type="entry name" value="FLIPPASE KINASE 1-RELATED"/>
    <property type="match status" value="1"/>
</dbReference>
<organism evidence="13 14">
    <name type="scientific">Sphagnum jensenii</name>
    <dbReference type="NCBI Taxonomy" id="128206"/>
    <lineage>
        <taxon>Eukaryota</taxon>
        <taxon>Viridiplantae</taxon>
        <taxon>Streptophyta</taxon>
        <taxon>Embryophyta</taxon>
        <taxon>Bryophyta</taxon>
        <taxon>Sphagnophytina</taxon>
        <taxon>Sphagnopsida</taxon>
        <taxon>Sphagnales</taxon>
        <taxon>Sphagnaceae</taxon>
        <taxon>Sphagnum</taxon>
    </lineage>
</organism>
<keyword evidence="7" id="KW-0067">ATP-binding</keyword>
<dbReference type="Gene3D" id="3.30.200.20">
    <property type="entry name" value="Phosphorylase Kinase, domain 1"/>
    <property type="match status" value="1"/>
</dbReference>
<feature type="compositionally biased region" description="Basic and acidic residues" evidence="11">
    <location>
        <begin position="1"/>
        <end position="13"/>
    </location>
</feature>
<keyword evidence="14" id="KW-1185">Reference proteome</keyword>
<dbReference type="Gene3D" id="1.10.510.10">
    <property type="entry name" value="Transferase(Phosphotransferase) domain 1"/>
    <property type="match status" value="2"/>
</dbReference>
<accession>A0ABP1A246</accession>
<evidence type="ECO:0000256" key="8">
    <source>
        <dbReference type="ARBA" id="ARBA00047899"/>
    </source>
</evidence>
<dbReference type="InterPro" id="IPR000719">
    <property type="entry name" value="Prot_kinase_dom"/>
</dbReference>
<sequence length="821" mass="89440">MDHGEEKPDRASKVESNNNGSGRSSASQKDRHGGRKSSAKVLHADNAAISSPDECKGAEAESNKGARDSNASFALRRWNATPYSFLADMLPGATSMRKLFHAQSKASRKLAEVKKTEPFPNGVCPGAGKEEEEERTAERKVVAVVLAFQRWRHTQLKNIFSQELKKVLEEARQDEASMAALETELESSEQRLAEALEDSANLRAQLIDRSSCIPAEGHNHDLTESPPQMRRRNHRPTSVSKTTRAVKSEATSVMKKATTSAGESVSRQTTVLEIIPNGNEIAIHTKPAEEEVEEEAQTMPKPVPHTERKGPGVAAAQALTPSHPKKPNVETKLAAAAAVLKKTCIGTEYANLLSAEISRLQEGSRASNGSDSSESSCSTLGYGGSKPHKANDKRWEGIQAIRVRDGSLGLSHFKLLKRLGCGDIGSVYLAELRGSHSHFAMKVMDKDSLARRKKLLRAQTEREILQSLDHPFLPTLYTHFESDKFLCLVMEFCSGGDLHTLRQRQPGKHFSEQAARFYAAEILLALEYLHMMGVVYRDLKPENVLVREDGHIMLSDFDLSLKCAVSPTLVKSSAADSHDGGRRAGIPVYCIQPVSCAEPSCVVPSCVGPVGALSCVSPCFVMKSSLPSLLPSFVRKKKDAKNAKAGGTVTPLPELFAEPTDARSMSFVGTHEYLAPEIIKGDGHGSAVDWWTFGIFLYELLFGKTPFKGSGNRATLFNVVGQPLKFPESATGQVSFAARDLIRGLLVKEPLNRLASKRGAAEIKAHPFFEGVNWALIRCTSPPEVPRPFELGMPGSSNNTRAAPTESSHSSGGSYVDFDFF</sequence>
<dbReference type="EC" id="2.7.11.1" evidence="2"/>
<evidence type="ECO:0000256" key="7">
    <source>
        <dbReference type="ARBA" id="ARBA00022840"/>
    </source>
</evidence>
<comment type="catalytic activity">
    <reaction evidence="8">
        <text>L-threonyl-[protein] + ATP = O-phospho-L-threonyl-[protein] + ADP + H(+)</text>
        <dbReference type="Rhea" id="RHEA:46608"/>
        <dbReference type="Rhea" id="RHEA-COMP:11060"/>
        <dbReference type="Rhea" id="RHEA-COMP:11605"/>
        <dbReference type="ChEBI" id="CHEBI:15378"/>
        <dbReference type="ChEBI" id="CHEBI:30013"/>
        <dbReference type="ChEBI" id="CHEBI:30616"/>
        <dbReference type="ChEBI" id="CHEBI:61977"/>
        <dbReference type="ChEBI" id="CHEBI:456216"/>
        <dbReference type="EC" id="2.7.11.1"/>
    </reaction>
</comment>
<keyword evidence="3" id="KW-0723">Serine/threonine-protein kinase</keyword>
<feature type="coiled-coil region" evidence="10">
    <location>
        <begin position="164"/>
        <end position="205"/>
    </location>
</feature>
<comment type="catalytic activity">
    <reaction evidence="9">
        <text>L-seryl-[protein] + ATP = O-phospho-L-seryl-[protein] + ADP + H(+)</text>
        <dbReference type="Rhea" id="RHEA:17989"/>
        <dbReference type="Rhea" id="RHEA-COMP:9863"/>
        <dbReference type="Rhea" id="RHEA-COMP:11604"/>
        <dbReference type="ChEBI" id="CHEBI:15378"/>
        <dbReference type="ChEBI" id="CHEBI:29999"/>
        <dbReference type="ChEBI" id="CHEBI:30616"/>
        <dbReference type="ChEBI" id="CHEBI:83421"/>
        <dbReference type="ChEBI" id="CHEBI:456216"/>
        <dbReference type="EC" id="2.7.11.1"/>
    </reaction>
</comment>
<keyword evidence="10" id="KW-0175">Coiled coil</keyword>
<name>A0ABP1A246_9BRYO</name>
<evidence type="ECO:0000256" key="6">
    <source>
        <dbReference type="ARBA" id="ARBA00022777"/>
    </source>
</evidence>
<evidence type="ECO:0000256" key="10">
    <source>
        <dbReference type="SAM" id="Coils"/>
    </source>
</evidence>
<protein>
    <recommendedName>
        <fullName evidence="2">non-specific serine/threonine protein kinase</fullName>
        <ecNumber evidence="2">2.7.11.1</ecNumber>
    </recommendedName>
</protein>
<dbReference type="InterPro" id="IPR008271">
    <property type="entry name" value="Ser/Thr_kinase_AS"/>
</dbReference>
<dbReference type="Proteomes" id="UP001497522">
    <property type="component" value="Chromosome 1"/>
</dbReference>
<feature type="compositionally biased region" description="Low complexity" evidence="11">
    <location>
        <begin position="16"/>
        <end position="27"/>
    </location>
</feature>
<keyword evidence="6" id="KW-0418">Kinase</keyword>
<feature type="region of interest" description="Disordered" evidence="11">
    <location>
        <begin position="790"/>
        <end position="821"/>
    </location>
</feature>
<evidence type="ECO:0000256" key="9">
    <source>
        <dbReference type="ARBA" id="ARBA00048679"/>
    </source>
</evidence>
<dbReference type="SMART" id="SM00220">
    <property type="entry name" value="S_TKc"/>
    <property type="match status" value="1"/>
</dbReference>